<dbReference type="InterPro" id="IPR046552">
    <property type="entry name" value="DUF6706"/>
</dbReference>
<dbReference type="OrthoDB" id="1077308at2"/>
<dbReference type="EMBL" id="QKZK01000007">
    <property type="protein sequence ID" value="PZX18104.1"/>
    <property type="molecule type" value="Genomic_DNA"/>
</dbReference>
<evidence type="ECO:0000313" key="2">
    <source>
        <dbReference type="Proteomes" id="UP000249239"/>
    </source>
</evidence>
<name>A0A2W7NN74_9BACT</name>
<sequence>MTNLEALKSKVAGYPLSENTFLTALTDRAIQPTEEYSGKNRNFELAMADVYIVLATSVNVSEGGYQLSITDKTNFVKIAGKIYGVYGEPNPLKDDEPAISNASNLW</sequence>
<comment type="caution">
    <text evidence="1">The sequence shown here is derived from an EMBL/GenBank/DDBJ whole genome shotgun (WGS) entry which is preliminary data.</text>
</comment>
<gene>
    <name evidence="1" type="ORF">LX69_01141</name>
</gene>
<dbReference type="AlphaFoldDB" id="A0A2W7NN74"/>
<accession>A0A2W7NN74</accession>
<proteinExistence type="predicted"/>
<keyword evidence="2" id="KW-1185">Reference proteome</keyword>
<dbReference type="RefSeq" id="WP_111444845.1">
    <property type="nucleotide sequence ID" value="NZ_QKZK01000007.1"/>
</dbReference>
<evidence type="ECO:0000313" key="1">
    <source>
        <dbReference type="EMBL" id="PZX18104.1"/>
    </source>
</evidence>
<dbReference type="Pfam" id="PF20449">
    <property type="entry name" value="DUF6706"/>
    <property type="match status" value="1"/>
</dbReference>
<reference evidence="1 2" key="1">
    <citation type="submission" date="2018-06" db="EMBL/GenBank/DDBJ databases">
        <title>Genomic Encyclopedia of Archaeal and Bacterial Type Strains, Phase II (KMG-II): from individual species to whole genera.</title>
        <authorList>
            <person name="Goeker M."/>
        </authorList>
    </citation>
    <scope>NUCLEOTIDE SEQUENCE [LARGE SCALE GENOMIC DNA]</scope>
    <source>
        <strain evidence="1 2">DSM 6779</strain>
    </source>
</reference>
<protein>
    <submittedName>
        <fullName evidence="1">Uncharacterized protein</fullName>
    </submittedName>
</protein>
<organism evidence="1 2">
    <name type="scientific">Breznakibacter xylanolyticus</name>
    <dbReference type="NCBI Taxonomy" id="990"/>
    <lineage>
        <taxon>Bacteria</taxon>
        <taxon>Pseudomonadati</taxon>
        <taxon>Bacteroidota</taxon>
        <taxon>Bacteroidia</taxon>
        <taxon>Marinilabiliales</taxon>
        <taxon>Marinilabiliaceae</taxon>
        <taxon>Breznakibacter</taxon>
    </lineage>
</organism>
<dbReference type="Proteomes" id="UP000249239">
    <property type="component" value="Unassembled WGS sequence"/>
</dbReference>